<evidence type="ECO:0000313" key="10">
    <source>
        <dbReference type="Proteomes" id="UP000191024"/>
    </source>
</evidence>
<evidence type="ECO:0000259" key="8">
    <source>
        <dbReference type="PROSITE" id="PS50073"/>
    </source>
</evidence>
<organism evidence="9 10">
    <name type="scientific">Lachancea mirantina</name>
    <dbReference type="NCBI Taxonomy" id="1230905"/>
    <lineage>
        <taxon>Eukaryota</taxon>
        <taxon>Fungi</taxon>
        <taxon>Dikarya</taxon>
        <taxon>Ascomycota</taxon>
        <taxon>Saccharomycotina</taxon>
        <taxon>Saccharomycetes</taxon>
        <taxon>Saccharomycetales</taxon>
        <taxon>Saccharomycetaceae</taxon>
        <taxon>Lachancea</taxon>
    </lineage>
</organism>
<dbReference type="InterPro" id="IPR036395">
    <property type="entry name" value="Cu_fist_DNA-bd_dom_sf"/>
</dbReference>
<dbReference type="GO" id="GO:0000978">
    <property type="term" value="F:RNA polymerase II cis-regulatory region sequence-specific DNA binding"/>
    <property type="evidence" value="ECO:0007669"/>
    <property type="project" value="TreeGrafter"/>
</dbReference>
<dbReference type="FunFam" id="3.90.430.10:FF:000001">
    <property type="entry name" value="Copper fist DNA-binding protein"/>
    <property type="match status" value="1"/>
</dbReference>
<name>A0A1G4J625_9SACH</name>
<evidence type="ECO:0000256" key="6">
    <source>
        <dbReference type="ARBA" id="ARBA00023163"/>
    </source>
</evidence>
<dbReference type="PROSITE" id="PS50073">
    <property type="entry name" value="COPPER_FIST_2"/>
    <property type="match status" value="1"/>
</dbReference>
<keyword evidence="5" id="KW-0805">Transcription regulation</keyword>
<keyword evidence="4" id="KW-0186">Copper</keyword>
<dbReference type="GO" id="GO:0005507">
    <property type="term" value="F:copper ion binding"/>
    <property type="evidence" value="ECO:0007669"/>
    <property type="project" value="InterPro"/>
</dbReference>
<dbReference type="AlphaFoldDB" id="A0A1G4J625"/>
<dbReference type="SUPFAM" id="SSF57879">
    <property type="entry name" value="Zinc domain conserved in yeast copper-regulated transcription factors"/>
    <property type="match status" value="1"/>
</dbReference>
<dbReference type="GO" id="GO:0005634">
    <property type="term" value="C:nucleus"/>
    <property type="evidence" value="ECO:0007669"/>
    <property type="project" value="UniProtKB-SubCell"/>
</dbReference>
<dbReference type="EMBL" id="LT598466">
    <property type="protein sequence ID" value="SCU85274.1"/>
    <property type="molecule type" value="Genomic_DNA"/>
</dbReference>
<keyword evidence="2" id="KW-0479">Metal-binding</keyword>
<dbReference type="SMART" id="SM01090">
    <property type="entry name" value="Copper-fist"/>
    <property type="match status" value="1"/>
</dbReference>
<dbReference type="STRING" id="1230905.A0A1G4J625"/>
<evidence type="ECO:0000256" key="4">
    <source>
        <dbReference type="ARBA" id="ARBA00023008"/>
    </source>
</evidence>
<dbReference type="Gene3D" id="3.90.430.10">
    <property type="entry name" value="Copper fist DNA-binding domain"/>
    <property type="match status" value="1"/>
</dbReference>
<dbReference type="PANTHER" id="PTHR28088">
    <property type="entry name" value="TRANSCRIPTIONAL ACTIVATOR HAA1-RELATED"/>
    <property type="match status" value="1"/>
</dbReference>
<evidence type="ECO:0000256" key="1">
    <source>
        <dbReference type="ARBA" id="ARBA00004123"/>
    </source>
</evidence>
<dbReference type="Proteomes" id="UP000191024">
    <property type="component" value="Chromosome C"/>
</dbReference>
<dbReference type="Pfam" id="PF00649">
    <property type="entry name" value="Copper-fist"/>
    <property type="match status" value="1"/>
</dbReference>
<proteinExistence type="predicted"/>
<gene>
    <name evidence="9" type="ORF">LAMI_0C10682G</name>
</gene>
<keyword evidence="10" id="KW-1185">Reference proteome</keyword>
<keyword evidence="6" id="KW-0804">Transcription</keyword>
<evidence type="ECO:0000256" key="3">
    <source>
        <dbReference type="ARBA" id="ARBA00022833"/>
    </source>
</evidence>
<dbReference type="GO" id="GO:0000981">
    <property type="term" value="F:DNA-binding transcription factor activity, RNA polymerase II-specific"/>
    <property type="evidence" value="ECO:0007669"/>
    <property type="project" value="TreeGrafter"/>
</dbReference>
<sequence length="396" mass="44258">MIIYAGDKYACVSCIRGHRSSTCKHSDRMLVKVRTRGRPSAQTVRKVILVDADSQVKPKEHSPTPMTGCCPNSEVSMDNQPILFMRAASTKKALLVGGALRIMTEDESLQNDKKYSYVSESEYLRKYAPRASPTTGLPTNGESYNYLERGSDIHAQVPSQLSSQVPEPQFRTKSCCSQKFNLVEAPRSLSNATAELASEHFKEPVNDENSTVQLFTHKGLFLSTQCGCKDDSCFCDNCLLHRKEEEIESYISQSGVPLSTLGNGKVTYPEESVSDITFDCKDNSESCSTDLCLIHPQEVVPMNRLLLYGLFNTILKPKTLINYRQKLIPSKYWWSLLKEEVPAMSAAELSGLDILGSFDDILQTYGKWLPSEYDFKNSFLNGVESMINGPFTRDGI</sequence>
<dbReference type="PANTHER" id="PTHR28088:SF7">
    <property type="entry name" value="METAL-BINDING ACTIVATOR 1"/>
    <property type="match status" value="1"/>
</dbReference>
<evidence type="ECO:0000256" key="5">
    <source>
        <dbReference type="ARBA" id="ARBA00023015"/>
    </source>
</evidence>
<keyword evidence="3" id="KW-0862">Zinc</keyword>
<keyword evidence="7" id="KW-0539">Nucleus</keyword>
<evidence type="ECO:0000256" key="7">
    <source>
        <dbReference type="ARBA" id="ARBA00023242"/>
    </source>
</evidence>
<dbReference type="GO" id="GO:0045944">
    <property type="term" value="P:positive regulation of transcription by RNA polymerase II"/>
    <property type="evidence" value="ECO:0007669"/>
    <property type="project" value="TreeGrafter"/>
</dbReference>
<dbReference type="SMART" id="SM00412">
    <property type="entry name" value="Cu_FIST"/>
    <property type="match status" value="1"/>
</dbReference>
<evidence type="ECO:0000256" key="2">
    <source>
        <dbReference type="ARBA" id="ARBA00022723"/>
    </source>
</evidence>
<accession>A0A1G4J625</accession>
<dbReference type="InterPro" id="IPR051763">
    <property type="entry name" value="Copper_Homeo_Regul"/>
</dbReference>
<protein>
    <submittedName>
        <fullName evidence="9">LAMI_0C10682g1_1</fullName>
    </submittedName>
</protein>
<reference evidence="10" key="1">
    <citation type="submission" date="2016-03" db="EMBL/GenBank/DDBJ databases">
        <authorList>
            <person name="Devillers H."/>
        </authorList>
    </citation>
    <scope>NUCLEOTIDE SEQUENCE [LARGE SCALE GENOMIC DNA]</scope>
</reference>
<dbReference type="GO" id="GO:0006879">
    <property type="term" value="P:intracellular iron ion homeostasis"/>
    <property type="evidence" value="ECO:0007669"/>
    <property type="project" value="TreeGrafter"/>
</dbReference>
<comment type="subcellular location">
    <subcellularLocation>
        <location evidence="1">Nucleus</location>
    </subcellularLocation>
</comment>
<evidence type="ECO:0000313" key="9">
    <source>
        <dbReference type="EMBL" id="SCU85274.1"/>
    </source>
</evidence>
<dbReference type="GO" id="GO:0006878">
    <property type="term" value="P:intracellular copper ion homeostasis"/>
    <property type="evidence" value="ECO:0007669"/>
    <property type="project" value="TreeGrafter"/>
</dbReference>
<dbReference type="InterPro" id="IPR001083">
    <property type="entry name" value="Cu_fist_DNA-bd_dom"/>
</dbReference>
<dbReference type="OrthoDB" id="5600085at2759"/>
<feature type="domain" description="Copper-fist" evidence="8">
    <location>
        <begin position="1"/>
        <end position="40"/>
    </location>
</feature>
<dbReference type="PRINTS" id="PR00617">
    <property type="entry name" value="COPPERFIST"/>
</dbReference>